<dbReference type="Proteomes" id="UP001059893">
    <property type="component" value="Unassembled WGS sequence"/>
</dbReference>
<gene>
    <name evidence="1" type="ORF">MCOR33_003297</name>
</gene>
<proteinExistence type="predicted"/>
<protein>
    <submittedName>
        <fullName evidence="1">Uncharacterized protein</fullName>
    </submittedName>
</protein>
<evidence type="ECO:0000313" key="2">
    <source>
        <dbReference type="Proteomes" id="UP001059893"/>
    </source>
</evidence>
<organism evidence="1 2">
    <name type="scientific">Pyricularia grisea</name>
    <name type="common">Crabgrass-specific blast fungus</name>
    <name type="synonym">Magnaporthe grisea</name>
    <dbReference type="NCBI Taxonomy" id="148305"/>
    <lineage>
        <taxon>Eukaryota</taxon>
        <taxon>Fungi</taxon>
        <taxon>Dikarya</taxon>
        <taxon>Ascomycota</taxon>
        <taxon>Pezizomycotina</taxon>
        <taxon>Sordariomycetes</taxon>
        <taxon>Sordariomycetidae</taxon>
        <taxon>Magnaporthales</taxon>
        <taxon>Pyriculariaceae</taxon>
        <taxon>Pyricularia</taxon>
    </lineage>
</organism>
<name>A0ABQ8NRH7_PYRGI</name>
<sequence>MDNCWFVLRQTHYPPPSMPEGGIGQATGQVCLGHLISNLRDPGTVINRESGPQEYPSGMRVCSTSAGPFEWATSETTRSALGATARISEASGITLRAAAGNDSLQAYMHLTTETTRWKFDAVNTHIIGLTSAYLNASLSGSDVMRYIGEHKLKFMCSFFMVTGIKVGVGGVIETKTTKTKGVGTKADPQITAPGLPMASINMQAAKEKTASNTVTQHLPEEVIWAYRLAKISRGLLDPDWTFSTVQKGTTLDIEQEQLTEEGIAELLVKEGFCNFRVALEETSDGKAGDFYIVMGEPH</sequence>
<accession>A0ABQ8NRH7</accession>
<dbReference type="EMBL" id="JABSND010000042">
    <property type="protein sequence ID" value="KAI6301115.1"/>
    <property type="molecule type" value="Genomic_DNA"/>
</dbReference>
<reference evidence="1" key="1">
    <citation type="submission" date="2021-01" db="EMBL/GenBank/DDBJ databases">
        <title>Deciphering the adaptive evolutionary patterns associated with biogeogrpahic diversity in the finger millet blast pathogen Magnaporthe oryzae in Eastern Africa.</title>
        <authorList>
            <person name="Onyema G."/>
            <person name="Shittu T.A."/>
            <person name="Dodsworth S."/>
            <person name="Devilliers S."/>
            <person name="Muthumeenakshi S."/>
            <person name="Sreenivasaprasad S."/>
        </authorList>
    </citation>
    <scope>NUCLEOTIDE SEQUENCE</scope>
    <source>
        <strain evidence="1">D15/s37</strain>
    </source>
</reference>
<keyword evidence="2" id="KW-1185">Reference proteome</keyword>
<comment type="caution">
    <text evidence="1">The sequence shown here is derived from an EMBL/GenBank/DDBJ whole genome shotgun (WGS) entry which is preliminary data.</text>
</comment>
<evidence type="ECO:0000313" key="1">
    <source>
        <dbReference type="EMBL" id="KAI6301115.1"/>
    </source>
</evidence>